<dbReference type="GO" id="GO:0106073">
    <property type="term" value="F:dolichyl pyrophosphate Glc2Man9GlcNAc2 alpha-1,2-glucosyltransferase activity"/>
    <property type="evidence" value="ECO:0007669"/>
    <property type="project" value="UniProtKB-EC"/>
</dbReference>
<evidence type="ECO:0000256" key="2">
    <source>
        <dbReference type="ARBA" id="ARBA00004922"/>
    </source>
</evidence>
<reference evidence="17 18" key="1">
    <citation type="submission" date="2024-01" db="EMBL/GenBank/DDBJ databases">
        <authorList>
            <person name="Allen C."/>
            <person name="Tagirdzhanova G."/>
        </authorList>
    </citation>
    <scope>NUCLEOTIDE SEQUENCE [LARGE SCALE GENOMIC DNA]</scope>
    <source>
        <strain evidence="17 18">CBS 119000</strain>
    </source>
</reference>
<keyword evidence="11 16" id="KW-0472">Membrane</keyword>
<feature type="region of interest" description="Disordered" evidence="15">
    <location>
        <begin position="47"/>
        <end position="112"/>
    </location>
</feature>
<evidence type="ECO:0000256" key="12">
    <source>
        <dbReference type="ARBA" id="ARBA00032069"/>
    </source>
</evidence>
<keyword evidence="8 16" id="KW-0812">Transmembrane</keyword>
<comment type="function">
    <text evidence="13">Dol-P-Glc:Glc(2)Man(9)GlcNAc(2)-PP-Dol alpha-1,2-glucosyltransferase that operates in the biosynthetic pathway of dolichol-linked oligosaccharides, the glycan precursors employed in protein asparagine (N)-glycosylation. The assembly of dolichol-linked oligosaccharides begins on the cytosolic side of the endoplasmic reticulum membrane and finishes in its lumen. The sequential addition of sugars to dolichol pyrophosphate produces dolichol-linked oligosaccharides containing fourteen sugars, including two GlcNAcs, nine mannoses and three glucoses. Once assembled, the oligosaccharide is transferred from the lipid to nascent proteins by oligosaccharyltransferases. In the lumen of the endoplasmic reticulum, adds the third and last glucose residue from dolichyl phosphate glucose (Dol-P-Glc) onto the lipid-linked oligosaccharide intermediate Glc(2)Man(9)GlcNAc(2)-PP-Dol to produce Glc(3)Man(9)GlcNAc(2)-PP-Dol.</text>
</comment>
<feature type="transmembrane region" description="Helical" evidence="16">
    <location>
        <begin position="453"/>
        <end position="477"/>
    </location>
</feature>
<feature type="transmembrane region" description="Helical" evidence="16">
    <location>
        <begin position="564"/>
        <end position="585"/>
    </location>
</feature>
<gene>
    <name evidence="17" type="primary">ALG10</name>
    <name evidence="17" type="ORF">SEPCBS119000_001127</name>
</gene>
<feature type="transmembrane region" description="Helical" evidence="16">
    <location>
        <begin position="302"/>
        <end position="324"/>
    </location>
</feature>
<evidence type="ECO:0000256" key="8">
    <source>
        <dbReference type="ARBA" id="ARBA00022692"/>
    </source>
</evidence>
<keyword evidence="7 17" id="KW-0808">Transferase</keyword>
<feature type="transmembrane region" description="Helical" evidence="16">
    <location>
        <begin position="200"/>
        <end position="224"/>
    </location>
</feature>
<evidence type="ECO:0000256" key="1">
    <source>
        <dbReference type="ARBA" id="ARBA00004477"/>
    </source>
</evidence>
<proteinExistence type="inferred from homology"/>
<evidence type="ECO:0000256" key="14">
    <source>
        <dbReference type="ARBA" id="ARBA00048064"/>
    </source>
</evidence>
<evidence type="ECO:0000256" key="7">
    <source>
        <dbReference type="ARBA" id="ARBA00022679"/>
    </source>
</evidence>
<dbReference type="EMBL" id="CAWUON010000008">
    <property type="protein sequence ID" value="CAK7264699.1"/>
    <property type="molecule type" value="Genomic_DNA"/>
</dbReference>
<feature type="transmembrane region" description="Helical" evidence="16">
    <location>
        <begin position="388"/>
        <end position="407"/>
    </location>
</feature>
<dbReference type="PANTHER" id="PTHR12989">
    <property type="entry name" value="ALPHA-1,2-GLUCOSYLTRANSFERASE ALG10"/>
    <property type="match status" value="1"/>
</dbReference>
<evidence type="ECO:0000256" key="13">
    <source>
        <dbReference type="ARBA" id="ARBA00044727"/>
    </source>
</evidence>
<feature type="transmembrane region" description="Helical" evidence="16">
    <location>
        <begin position="245"/>
        <end position="265"/>
    </location>
</feature>
<comment type="catalytic activity">
    <reaction evidence="14">
        <text>an alpha-D-Glc-(1-&gt;3)-alpha-D-Glc-(1-&gt;3)-alpha-D-Man-(1-&gt;2)-alpha-D-Man-(1-&gt;2)-alpha-D-Man-(1-&gt;3)-[alpha-D-Man-(1-&gt;2)-alpha-D-Man-(1-&gt;3)-[alpha-D-Man-(1-&gt;2)-alpha-D-Man-(1-&gt;6)]-alpha-D-Man-(1-&gt;6)]-beta-D-Man-(1-&gt;4)-beta-D-GlcNAc-(1-&gt;4)-alpha-D-GlcNAc-diphospho-di-trans,poly-cis-dolichol + a di-trans,poly-cis-dolichyl beta-D-glucosyl phosphate = a alpha-D-Glc-(1-&gt;2)-alpha-D-Glc-(1-&gt;3)-alpha-D-Glc-(1-&gt;3)-alpha-D-Man-(1-&gt;2)-alpha-D-Man-(1-&gt;2)-alpha-D-Man-(1-&gt;3)-[alpha-D-Man-(1-&gt;2)-alpha-D-Man-(1-&gt;3)-[alpha-D-Man-(1-&gt;2)-alpha-D-Man-(1-&gt;6)]-alpha-D-Man-(1-&gt;6)]-beta-D-Man-(1-&gt;4)-beta-D-GlcNAc-(1-&gt;4)-alpha-D-GlcNAc-diphospho-di-trans,poly-cis-dolichol + a di-trans,poly-cis-dolichyl phosphate + H(+)</text>
        <dbReference type="Rhea" id="RHEA:29543"/>
        <dbReference type="Rhea" id="RHEA-COMP:19498"/>
        <dbReference type="Rhea" id="RHEA-COMP:19502"/>
        <dbReference type="Rhea" id="RHEA-COMP:19512"/>
        <dbReference type="Rhea" id="RHEA-COMP:19522"/>
        <dbReference type="ChEBI" id="CHEBI:15378"/>
        <dbReference type="ChEBI" id="CHEBI:57525"/>
        <dbReference type="ChEBI" id="CHEBI:57683"/>
        <dbReference type="ChEBI" id="CHEBI:132522"/>
        <dbReference type="ChEBI" id="CHEBI:132523"/>
        <dbReference type="EC" id="2.4.1.256"/>
    </reaction>
    <physiologicalReaction direction="left-to-right" evidence="14">
        <dbReference type="Rhea" id="RHEA:29544"/>
    </physiologicalReaction>
</comment>
<evidence type="ECO:0000256" key="10">
    <source>
        <dbReference type="ARBA" id="ARBA00022989"/>
    </source>
</evidence>
<comment type="pathway">
    <text evidence="2">Protein modification; protein glycosylation.</text>
</comment>
<feature type="transmembrane region" description="Helical" evidence="16">
    <location>
        <begin position="775"/>
        <end position="795"/>
    </location>
</feature>
<evidence type="ECO:0000256" key="5">
    <source>
        <dbReference type="ARBA" id="ARBA00018512"/>
    </source>
</evidence>
<evidence type="ECO:0000256" key="6">
    <source>
        <dbReference type="ARBA" id="ARBA00022676"/>
    </source>
</evidence>
<keyword evidence="18" id="KW-1185">Reference proteome</keyword>
<feature type="region of interest" description="Disordered" evidence="15">
    <location>
        <begin position="611"/>
        <end position="664"/>
    </location>
</feature>
<comment type="similarity">
    <text evidence="3">Belongs to the ALG10 glucosyltransferase family.</text>
</comment>
<feature type="compositionally biased region" description="Basic residues" evidence="15">
    <location>
        <begin position="641"/>
        <end position="657"/>
    </location>
</feature>
<evidence type="ECO:0000256" key="9">
    <source>
        <dbReference type="ARBA" id="ARBA00022824"/>
    </source>
</evidence>
<dbReference type="EC" id="2.4.1.256" evidence="4"/>
<protein>
    <recommendedName>
        <fullName evidence="5">Dol-P-Glc:Glc(2)Man(9)GlcNAc(2)-PP-Dol alpha-1,2-glucosyltransferase</fullName>
        <ecNumber evidence="4">2.4.1.256</ecNumber>
    </recommendedName>
    <alternativeName>
        <fullName evidence="12">Asparagine-linked glycosylation protein 10</fullName>
    </alternativeName>
</protein>
<dbReference type="Proteomes" id="UP001642502">
    <property type="component" value="Unassembled WGS sequence"/>
</dbReference>
<name>A0ABP0D913_9PEZI</name>
<comment type="caution">
    <text evidence="17">The sequence shown here is derived from an EMBL/GenBank/DDBJ whole genome shotgun (WGS) entry which is preliminary data.</text>
</comment>
<feature type="transmembrane region" description="Helical" evidence="16">
    <location>
        <begin position="20"/>
        <end position="41"/>
    </location>
</feature>
<accession>A0ABP0D913</accession>
<sequence length="814" mass="89227">MTADNERGPAATMLIDDPRLKAFLGSALFVLPWLVFQAYILGDGLRQRRGKSPAETNSPTESTTKQQAAAAATRPRDVKASPNATANAANAAGRTATGPETAMTGAAASPSTSRLGGRTLLFLGATTLLSSFAKAWLVRVLAAVPEPYLDEFFHVPQAQRYCARRWYDWDDKITTPPGLYLVSVALELMWSGLQDGCHIWALRGANTVAIMLVALTASACRAALEQQKNGSKAAARPGYRSAMSFYALHTGCNVALFPVLFFFSALYYTDVYSTLAVLVAYRLHLFRASVPALEPLPMWSDLLTVLVGFAALAMRQTNIFWIVVYMGGLEIVQAAKAVRQQPSNRAALLAVRDAAPDSLLDMVRLYLWRYSCGDVHDPLLATSWPDDWVLSLLSVAIAAVGNPLVVLQRVWPYVAVLGGFVQFVVWNGGVVLGDKANHVATIHAAQLLYLWPLLAFFSAPLFVTHGLYYVGVAWTILAGGSNANKASDNTDAEETRTEVASSAPLRLLNIVFVGKTYYPVYLFVVFNAMLAIVHWNTLIHPFTLADNRHYMFYVFRYTIRRSVLVRYALVPVYALTSWACWRILWLGLGSTGSAKDGENGVPAAMSEHISSPFASGRTPLPTEDKAGKSSTATGNEEKLIRQRRGNKIHSKKTKGGRTTKAAQEVEATEELDVLAQDTGVHGVFLGFLDEDEDGSAAASRAGPTTTTALLWLLATSLSLVTAPLVEPRYFILPWAFWRLLVPAAKADVPKPEKREAQSLSASIFSKIDTRLCLETIWFVAINVATMYVFLFRPYVWRATDGSLMDGGRLQRFMW</sequence>
<keyword evidence="6 17" id="KW-0328">Glycosyltransferase</keyword>
<feature type="transmembrane region" description="Helical" evidence="16">
    <location>
        <begin position="414"/>
        <end position="433"/>
    </location>
</feature>
<dbReference type="Pfam" id="PF04922">
    <property type="entry name" value="DIE2_ALG10"/>
    <property type="match status" value="1"/>
</dbReference>
<evidence type="ECO:0000256" key="4">
    <source>
        <dbReference type="ARBA" id="ARBA00011967"/>
    </source>
</evidence>
<evidence type="ECO:0000313" key="17">
    <source>
        <dbReference type="EMBL" id="CAK7264699.1"/>
    </source>
</evidence>
<organism evidence="17 18">
    <name type="scientific">Sporothrix epigloea</name>
    <dbReference type="NCBI Taxonomy" id="1892477"/>
    <lineage>
        <taxon>Eukaryota</taxon>
        <taxon>Fungi</taxon>
        <taxon>Dikarya</taxon>
        <taxon>Ascomycota</taxon>
        <taxon>Pezizomycotina</taxon>
        <taxon>Sordariomycetes</taxon>
        <taxon>Sordariomycetidae</taxon>
        <taxon>Ophiostomatales</taxon>
        <taxon>Ophiostomataceae</taxon>
        <taxon>Sporothrix</taxon>
    </lineage>
</organism>
<evidence type="ECO:0000256" key="15">
    <source>
        <dbReference type="SAM" id="MobiDB-lite"/>
    </source>
</evidence>
<evidence type="ECO:0000256" key="3">
    <source>
        <dbReference type="ARBA" id="ARBA00010600"/>
    </source>
</evidence>
<keyword evidence="10 16" id="KW-1133">Transmembrane helix</keyword>
<comment type="subcellular location">
    <subcellularLocation>
        <location evidence="1">Endoplasmic reticulum membrane</location>
        <topology evidence="1">Multi-pass membrane protein</topology>
    </subcellularLocation>
</comment>
<dbReference type="PANTHER" id="PTHR12989:SF10">
    <property type="entry name" value="DOL-P-GLC:GLC(2)MAN(9)GLCNAC(2)-PP-DOL ALPHA-1,2-GLUCOSYLTRANSFERASE-RELATED"/>
    <property type="match status" value="1"/>
</dbReference>
<feature type="transmembrane region" description="Helical" evidence="16">
    <location>
        <begin position="520"/>
        <end position="544"/>
    </location>
</feature>
<dbReference type="InterPro" id="IPR016900">
    <property type="entry name" value="Alg10"/>
</dbReference>
<feature type="compositionally biased region" description="Low complexity" evidence="15">
    <location>
        <begin position="83"/>
        <end position="98"/>
    </location>
</feature>
<feature type="transmembrane region" description="Helical" evidence="16">
    <location>
        <begin position="120"/>
        <end position="142"/>
    </location>
</feature>
<feature type="compositionally biased region" description="Polar residues" evidence="15">
    <location>
        <begin position="54"/>
        <end position="65"/>
    </location>
</feature>
<evidence type="ECO:0000256" key="16">
    <source>
        <dbReference type="SAM" id="Phobius"/>
    </source>
</evidence>
<evidence type="ECO:0000256" key="11">
    <source>
        <dbReference type="ARBA" id="ARBA00023136"/>
    </source>
</evidence>
<keyword evidence="9" id="KW-0256">Endoplasmic reticulum</keyword>
<evidence type="ECO:0000313" key="18">
    <source>
        <dbReference type="Proteomes" id="UP001642502"/>
    </source>
</evidence>